<dbReference type="PROSITE" id="PS50994">
    <property type="entry name" value="INTEGRASE"/>
    <property type="match status" value="1"/>
</dbReference>
<dbReference type="Gene3D" id="3.30.420.10">
    <property type="entry name" value="Ribonuclease H-like superfamily/Ribonuclease H"/>
    <property type="match status" value="1"/>
</dbReference>
<dbReference type="GO" id="GO:0003676">
    <property type="term" value="F:nucleic acid binding"/>
    <property type="evidence" value="ECO:0007669"/>
    <property type="project" value="InterPro"/>
</dbReference>
<dbReference type="EMBL" id="LCED01000003">
    <property type="protein sequence ID" value="KKS67108.1"/>
    <property type="molecule type" value="Genomic_DNA"/>
</dbReference>
<organism evidence="2 3">
    <name type="scientific">candidate division WWE3 bacterium GW2011_GWB1_42_6</name>
    <dbReference type="NCBI Taxonomy" id="1619115"/>
    <lineage>
        <taxon>Bacteria</taxon>
        <taxon>Katanobacteria</taxon>
    </lineage>
</organism>
<dbReference type="InterPro" id="IPR012337">
    <property type="entry name" value="RNaseH-like_sf"/>
</dbReference>
<sequence length="152" mass="17770">MINSTYVKHRSKNNLKKVLLNIKNKTGEQVKIIQTDGLTAYENIVKQNWGYDNHLRKYKVEHRVKTQSKNEGFNIWVERMHNSVRQQTTGFRGLHSSVESAYALMKGIEIFYNFVKPHEALKGKTPSELAIPSLKFQTPNRWLELIQLSEKQ</sequence>
<dbReference type="InterPro" id="IPR001584">
    <property type="entry name" value="Integrase_cat-core"/>
</dbReference>
<evidence type="ECO:0000313" key="2">
    <source>
        <dbReference type="EMBL" id="KKS67108.1"/>
    </source>
</evidence>
<evidence type="ECO:0000313" key="3">
    <source>
        <dbReference type="Proteomes" id="UP000033848"/>
    </source>
</evidence>
<proteinExistence type="predicted"/>
<protein>
    <recommendedName>
        <fullName evidence="1">Integrase catalytic domain-containing protein</fullName>
    </recommendedName>
</protein>
<name>A0A0G1DXR0_UNCKA</name>
<dbReference type="InterPro" id="IPR036397">
    <property type="entry name" value="RNaseH_sf"/>
</dbReference>
<dbReference type="AlphaFoldDB" id="A0A0G1DXR0"/>
<feature type="domain" description="Integrase catalytic" evidence="1">
    <location>
        <begin position="1"/>
        <end position="134"/>
    </location>
</feature>
<comment type="caution">
    <text evidence="2">The sequence shown here is derived from an EMBL/GenBank/DDBJ whole genome shotgun (WGS) entry which is preliminary data.</text>
</comment>
<dbReference type="SUPFAM" id="SSF53098">
    <property type="entry name" value="Ribonuclease H-like"/>
    <property type="match status" value="1"/>
</dbReference>
<dbReference type="Proteomes" id="UP000033848">
    <property type="component" value="Unassembled WGS sequence"/>
</dbReference>
<evidence type="ECO:0000259" key="1">
    <source>
        <dbReference type="PROSITE" id="PS50994"/>
    </source>
</evidence>
<gene>
    <name evidence="2" type="ORF">UV35_C0003G0019</name>
</gene>
<accession>A0A0G1DXR0</accession>
<dbReference type="GO" id="GO:0015074">
    <property type="term" value="P:DNA integration"/>
    <property type="evidence" value="ECO:0007669"/>
    <property type="project" value="InterPro"/>
</dbReference>
<reference evidence="2 3" key="1">
    <citation type="journal article" date="2015" name="Nature">
        <title>rRNA introns, odd ribosomes, and small enigmatic genomes across a large radiation of phyla.</title>
        <authorList>
            <person name="Brown C.T."/>
            <person name="Hug L.A."/>
            <person name="Thomas B.C."/>
            <person name="Sharon I."/>
            <person name="Castelle C.J."/>
            <person name="Singh A."/>
            <person name="Wilkins M.J."/>
            <person name="Williams K.H."/>
            <person name="Banfield J.F."/>
        </authorList>
    </citation>
    <scope>NUCLEOTIDE SEQUENCE [LARGE SCALE GENOMIC DNA]</scope>
</reference>